<evidence type="ECO:0000256" key="5">
    <source>
        <dbReference type="ARBA" id="ARBA00023002"/>
    </source>
</evidence>
<evidence type="ECO:0000256" key="2">
    <source>
        <dbReference type="ARBA" id="ARBA00010617"/>
    </source>
</evidence>
<dbReference type="Proteomes" id="UP000017559">
    <property type="component" value="Unassembled WGS sequence"/>
</dbReference>
<keyword evidence="9" id="KW-1185">Reference proteome</keyword>
<dbReference type="GO" id="GO:0005506">
    <property type="term" value="F:iron ion binding"/>
    <property type="evidence" value="ECO:0007669"/>
    <property type="project" value="InterPro"/>
</dbReference>
<feature type="non-terminal residue" evidence="8">
    <location>
        <position position="97"/>
    </location>
</feature>
<evidence type="ECO:0000256" key="6">
    <source>
        <dbReference type="ARBA" id="ARBA00023004"/>
    </source>
</evidence>
<accession>V2XB55</accession>
<evidence type="ECO:0000256" key="3">
    <source>
        <dbReference type="ARBA" id="ARBA00022617"/>
    </source>
</evidence>
<keyword evidence="5" id="KW-0560">Oxidoreductase</keyword>
<evidence type="ECO:0000313" key="9">
    <source>
        <dbReference type="Proteomes" id="UP000017559"/>
    </source>
</evidence>
<evidence type="ECO:0000256" key="1">
    <source>
        <dbReference type="ARBA" id="ARBA00001971"/>
    </source>
</evidence>
<gene>
    <name evidence="8" type="ORF">Moror_16899</name>
</gene>
<proteinExistence type="inferred from homology"/>
<dbReference type="InterPro" id="IPR050364">
    <property type="entry name" value="Cytochrome_P450_fung"/>
</dbReference>
<sequence length="97" mass="10984">MSLLAYTSLAALAYLLLRWLNKRQRRLPLPPGPKGYPIIGNLFDMPTSFVGHHFERVGKQLDTDIIYLNVAGTPTIILNSFEASFELMEKRSNIYAS</sequence>
<keyword evidence="6" id="KW-0408">Iron</keyword>
<evidence type="ECO:0000256" key="4">
    <source>
        <dbReference type="ARBA" id="ARBA00022723"/>
    </source>
</evidence>
<dbReference type="GO" id="GO:0016705">
    <property type="term" value="F:oxidoreductase activity, acting on paired donors, with incorporation or reduction of molecular oxygen"/>
    <property type="evidence" value="ECO:0007669"/>
    <property type="project" value="InterPro"/>
</dbReference>
<dbReference type="Gene3D" id="1.10.630.10">
    <property type="entry name" value="Cytochrome P450"/>
    <property type="match status" value="1"/>
</dbReference>
<comment type="similarity">
    <text evidence="2">Belongs to the cytochrome P450 family.</text>
</comment>
<dbReference type="SUPFAM" id="SSF48264">
    <property type="entry name" value="Cytochrome P450"/>
    <property type="match status" value="1"/>
</dbReference>
<keyword evidence="3" id="KW-0349">Heme</keyword>
<dbReference type="GO" id="GO:0020037">
    <property type="term" value="F:heme binding"/>
    <property type="evidence" value="ECO:0007669"/>
    <property type="project" value="InterPro"/>
</dbReference>
<dbReference type="EMBL" id="AWSO01000527">
    <property type="protein sequence ID" value="ESK89700.1"/>
    <property type="molecule type" value="Genomic_DNA"/>
</dbReference>
<dbReference type="HOGENOM" id="CLU_001570_21_0_1"/>
<keyword evidence="4" id="KW-0479">Metal-binding</keyword>
<dbReference type="KEGG" id="mrr:Moror_16899"/>
<dbReference type="OrthoDB" id="1055148at2759"/>
<evidence type="ECO:0000313" key="8">
    <source>
        <dbReference type="EMBL" id="ESK89700.1"/>
    </source>
</evidence>
<evidence type="ECO:0000256" key="7">
    <source>
        <dbReference type="ARBA" id="ARBA00023033"/>
    </source>
</evidence>
<dbReference type="AlphaFoldDB" id="V2XB55"/>
<reference evidence="8 9" key="1">
    <citation type="journal article" date="2014" name="BMC Genomics">
        <title>Genome and secretome analysis of the hemibiotrophic fungal pathogen, Moniliophthora roreri, which causes frosty pod rot disease of cacao: mechanisms of the biotrophic and necrotrophic phases.</title>
        <authorList>
            <person name="Meinhardt L.W."/>
            <person name="Costa G.G.L."/>
            <person name="Thomazella D.P.T."/>
            <person name="Teixeira P.J.P.L."/>
            <person name="Carazzolle M.F."/>
            <person name="Schuster S.C."/>
            <person name="Carlson J.E."/>
            <person name="Guiltinan M.J."/>
            <person name="Mieczkowski P."/>
            <person name="Farmer A."/>
            <person name="Ramaraj T."/>
            <person name="Crozier J."/>
            <person name="Davis R.E."/>
            <person name="Shao J."/>
            <person name="Melnick R.L."/>
            <person name="Pereira G.A.G."/>
            <person name="Bailey B.A."/>
        </authorList>
    </citation>
    <scope>NUCLEOTIDE SEQUENCE [LARGE SCALE GENOMIC DNA]</scope>
    <source>
        <strain evidence="8 9">MCA 2997</strain>
    </source>
</reference>
<name>V2XB55_MONRO</name>
<keyword evidence="7" id="KW-0503">Monooxygenase</keyword>
<dbReference type="PANTHER" id="PTHR46300">
    <property type="entry name" value="P450, PUTATIVE (EUROFUNG)-RELATED-RELATED"/>
    <property type="match status" value="1"/>
</dbReference>
<dbReference type="InterPro" id="IPR036396">
    <property type="entry name" value="Cyt_P450_sf"/>
</dbReference>
<dbReference type="GO" id="GO:0004497">
    <property type="term" value="F:monooxygenase activity"/>
    <property type="evidence" value="ECO:0007669"/>
    <property type="project" value="UniProtKB-KW"/>
</dbReference>
<organism evidence="8 9">
    <name type="scientific">Moniliophthora roreri (strain MCA 2997)</name>
    <name type="common">Cocoa frosty pod rot fungus</name>
    <name type="synonym">Crinipellis roreri</name>
    <dbReference type="NCBI Taxonomy" id="1381753"/>
    <lineage>
        <taxon>Eukaryota</taxon>
        <taxon>Fungi</taxon>
        <taxon>Dikarya</taxon>
        <taxon>Basidiomycota</taxon>
        <taxon>Agaricomycotina</taxon>
        <taxon>Agaricomycetes</taxon>
        <taxon>Agaricomycetidae</taxon>
        <taxon>Agaricales</taxon>
        <taxon>Marasmiineae</taxon>
        <taxon>Marasmiaceae</taxon>
        <taxon>Moniliophthora</taxon>
    </lineage>
</organism>
<protein>
    <submittedName>
        <fullName evidence="8">Cytochrome p450</fullName>
    </submittedName>
</protein>
<comment type="cofactor">
    <cofactor evidence="1">
        <name>heme</name>
        <dbReference type="ChEBI" id="CHEBI:30413"/>
    </cofactor>
</comment>
<comment type="caution">
    <text evidence="8">The sequence shown here is derived from an EMBL/GenBank/DDBJ whole genome shotgun (WGS) entry which is preliminary data.</text>
</comment>